<organism evidence="2 3">
    <name type="scientific">Paenibacillus sepulcri</name>
    <dbReference type="NCBI Taxonomy" id="359917"/>
    <lineage>
        <taxon>Bacteria</taxon>
        <taxon>Bacillati</taxon>
        <taxon>Bacillota</taxon>
        <taxon>Bacilli</taxon>
        <taxon>Bacillales</taxon>
        <taxon>Paenibacillaceae</taxon>
        <taxon>Paenibacillus</taxon>
    </lineage>
</organism>
<evidence type="ECO:0000256" key="1">
    <source>
        <dbReference type="SAM" id="MobiDB-lite"/>
    </source>
</evidence>
<reference evidence="2 3" key="1">
    <citation type="submission" date="2021-07" db="EMBL/GenBank/DDBJ databases">
        <title>Paenibacillus radiodurans sp. nov., isolated from the southeastern edge of Tengger Desert.</title>
        <authorList>
            <person name="Zhang G."/>
        </authorList>
    </citation>
    <scope>NUCLEOTIDE SEQUENCE [LARGE SCALE GENOMIC DNA]</scope>
    <source>
        <strain evidence="2 3">CCM 7311</strain>
    </source>
</reference>
<dbReference type="EMBL" id="JAHZIK010000003">
    <property type="protein sequence ID" value="MBW7452489.1"/>
    <property type="molecule type" value="Genomic_DNA"/>
</dbReference>
<dbReference type="Proteomes" id="UP001519887">
    <property type="component" value="Unassembled WGS sequence"/>
</dbReference>
<proteinExistence type="predicted"/>
<keyword evidence="2" id="KW-0969">Cilium</keyword>
<dbReference type="PANTHER" id="PTHR37166">
    <property type="entry name" value="PROTEIN FLAG"/>
    <property type="match status" value="1"/>
</dbReference>
<dbReference type="RefSeq" id="WP_210039002.1">
    <property type="nucleotide sequence ID" value="NZ_JBHLVU010000043.1"/>
</dbReference>
<gene>
    <name evidence="2" type="ORF">K0U00_00350</name>
</gene>
<dbReference type="InterPro" id="IPR005186">
    <property type="entry name" value="FlaG"/>
</dbReference>
<dbReference type="InterPro" id="IPR035924">
    <property type="entry name" value="FlaG-like_sf"/>
</dbReference>
<dbReference type="Gene3D" id="3.30.160.170">
    <property type="entry name" value="FlaG-like"/>
    <property type="match status" value="1"/>
</dbReference>
<evidence type="ECO:0000313" key="3">
    <source>
        <dbReference type="Proteomes" id="UP001519887"/>
    </source>
</evidence>
<keyword evidence="2" id="KW-0282">Flagellum</keyword>
<dbReference type="SUPFAM" id="SSF160214">
    <property type="entry name" value="FlaG-like"/>
    <property type="match status" value="1"/>
</dbReference>
<evidence type="ECO:0000313" key="2">
    <source>
        <dbReference type="EMBL" id="MBW7452489.1"/>
    </source>
</evidence>
<feature type="region of interest" description="Disordered" evidence="1">
    <location>
        <begin position="1"/>
        <end position="30"/>
    </location>
</feature>
<accession>A0ABS7BV12</accession>
<comment type="caution">
    <text evidence="2">The sequence shown here is derived from an EMBL/GenBank/DDBJ whole genome shotgun (WGS) entry which is preliminary data.</text>
</comment>
<dbReference type="Pfam" id="PF03646">
    <property type="entry name" value="FlaG"/>
    <property type="match status" value="1"/>
</dbReference>
<keyword evidence="3" id="KW-1185">Reference proteome</keyword>
<name>A0ABS7BV12_9BACL</name>
<dbReference type="PANTHER" id="PTHR37166:SF1">
    <property type="entry name" value="PROTEIN FLAG"/>
    <property type="match status" value="1"/>
</dbReference>
<protein>
    <submittedName>
        <fullName evidence="2">Flagellar protein FlaG</fullName>
    </submittedName>
</protein>
<keyword evidence="2" id="KW-0966">Cell projection</keyword>
<sequence length="129" mass="14284">MSMNIHSANTTTSYTPERNSTDSEQGQLKSIENVSQINSVRALTKAELTGVKVTTGDEQTVKNIERALKVIQGHDTSFEMSVHKATNTITIKVLNKDTGELIREIPPEKTLDLVAKFMEINGILIDEKI</sequence>